<protein>
    <submittedName>
        <fullName evidence="1">Uncharacterized protein</fullName>
    </submittedName>
</protein>
<keyword evidence="2" id="KW-1185">Reference proteome</keyword>
<accession>A0A0C9Z7X2</accession>
<dbReference type="HOGENOM" id="CLU_2484189_0_0_1"/>
<dbReference type="AlphaFoldDB" id="A0A0C9Z7X2"/>
<name>A0A0C9Z7X2_9AGAM</name>
<dbReference type="Proteomes" id="UP000054018">
    <property type="component" value="Unassembled WGS sequence"/>
</dbReference>
<evidence type="ECO:0000313" key="2">
    <source>
        <dbReference type="Proteomes" id="UP000054018"/>
    </source>
</evidence>
<reference evidence="2" key="2">
    <citation type="submission" date="2015-01" db="EMBL/GenBank/DDBJ databases">
        <title>Evolutionary Origins and Diversification of the Mycorrhizal Mutualists.</title>
        <authorList>
            <consortium name="DOE Joint Genome Institute"/>
            <consortium name="Mycorrhizal Genomics Consortium"/>
            <person name="Kohler A."/>
            <person name="Kuo A."/>
            <person name="Nagy L.G."/>
            <person name="Floudas D."/>
            <person name="Copeland A."/>
            <person name="Barry K.W."/>
            <person name="Cichocki N."/>
            <person name="Veneault-Fourrey C."/>
            <person name="LaButti K."/>
            <person name="Lindquist E.A."/>
            <person name="Lipzen A."/>
            <person name="Lundell T."/>
            <person name="Morin E."/>
            <person name="Murat C."/>
            <person name="Riley R."/>
            <person name="Ohm R."/>
            <person name="Sun H."/>
            <person name="Tunlid A."/>
            <person name="Henrissat B."/>
            <person name="Grigoriev I.V."/>
            <person name="Hibbett D.S."/>
            <person name="Martin F."/>
        </authorList>
    </citation>
    <scope>NUCLEOTIDE SEQUENCE [LARGE SCALE GENOMIC DNA]</scope>
    <source>
        <strain evidence="2">441</strain>
    </source>
</reference>
<proteinExistence type="predicted"/>
<sequence length="87" mass="9271">MPTVSTFDAARLVESVESQGTCKFFTVMQGFPHALMYVGVVSRVCTDGVHRCRATLGLSFKVADLHQTVSTARSGQSHPGPVVDSTA</sequence>
<reference evidence="1 2" key="1">
    <citation type="submission" date="2014-04" db="EMBL/GenBank/DDBJ databases">
        <authorList>
            <consortium name="DOE Joint Genome Institute"/>
            <person name="Kuo A."/>
            <person name="Kohler A."/>
            <person name="Costa M.D."/>
            <person name="Nagy L.G."/>
            <person name="Floudas D."/>
            <person name="Copeland A."/>
            <person name="Barry K.W."/>
            <person name="Cichocki N."/>
            <person name="Veneault-Fourrey C."/>
            <person name="LaButti K."/>
            <person name="Lindquist E.A."/>
            <person name="Lipzen A."/>
            <person name="Lundell T."/>
            <person name="Morin E."/>
            <person name="Murat C."/>
            <person name="Sun H."/>
            <person name="Tunlid A."/>
            <person name="Henrissat B."/>
            <person name="Grigoriev I.V."/>
            <person name="Hibbett D.S."/>
            <person name="Martin F."/>
            <person name="Nordberg H.P."/>
            <person name="Cantor M.N."/>
            <person name="Hua S.X."/>
        </authorList>
    </citation>
    <scope>NUCLEOTIDE SEQUENCE [LARGE SCALE GENOMIC DNA]</scope>
    <source>
        <strain evidence="1 2">441</strain>
    </source>
</reference>
<organism evidence="1 2">
    <name type="scientific">Pisolithus microcarpus 441</name>
    <dbReference type="NCBI Taxonomy" id="765257"/>
    <lineage>
        <taxon>Eukaryota</taxon>
        <taxon>Fungi</taxon>
        <taxon>Dikarya</taxon>
        <taxon>Basidiomycota</taxon>
        <taxon>Agaricomycotina</taxon>
        <taxon>Agaricomycetes</taxon>
        <taxon>Agaricomycetidae</taxon>
        <taxon>Boletales</taxon>
        <taxon>Sclerodermatineae</taxon>
        <taxon>Pisolithaceae</taxon>
        <taxon>Pisolithus</taxon>
    </lineage>
</organism>
<evidence type="ECO:0000313" key="1">
    <source>
        <dbReference type="EMBL" id="KIK22124.1"/>
    </source>
</evidence>
<gene>
    <name evidence="1" type="ORF">PISMIDRAFT_680658</name>
</gene>
<dbReference type="EMBL" id="KN833743">
    <property type="protein sequence ID" value="KIK22124.1"/>
    <property type="molecule type" value="Genomic_DNA"/>
</dbReference>